<dbReference type="InterPro" id="IPR000073">
    <property type="entry name" value="AB_hydrolase_1"/>
</dbReference>
<dbReference type="PANTHER" id="PTHR43689:SF8">
    <property type="entry name" value="ALPHA_BETA-HYDROLASES SUPERFAMILY PROTEIN"/>
    <property type="match status" value="1"/>
</dbReference>
<dbReference type="GO" id="GO:0008233">
    <property type="term" value="F:peptidase activity"/>
    <property type="evidence" value="ECO:0007669"/>
    <property type="project" value="InterPro"/>
</dbReference>
<comment type="similarity">
    <text evidence="1">Belongs to the peptidase S33 family.</text>
</comment>
<keyword evidence="5" id="KW-1185">Reference proteome</keyword>
<evidence type="ECO:0000256" key="2">
    <source>
        <dbReference type="ARBA" id="ARBA00022801"/>
    </source>
</evidence>
<dbReference type="Pfam" id="PF00561">
    <property type="entry name" value="Abhydrolase_1"/>
    <property type="match status" value="1"/>
</dbReference>
<dbReference type="SUPFAM" id="SSF53474">
    <property type="entry name" value="alpha/beta-Hydrolases"/>
    <property type="match status" value="1"/>
</dbReference>
<dbReference type="GO" id="GO:0006508">
    <property type="term" value="P:proteolysis"/>
    <property type="evidence" value="ECO:0007669"/>
    <property type="project" value="InterPro"/>
</dbReference>
<reference evidence="4" key="1">
    <citation type="submission" date="2022-04" db="EMBL/GenBank/DDBJ databases">
        <title>Desulfatitalea alkaliphila sp. nov., a novel anaerobic sulfate-reducing bacterium isolated from terrestrial mud volcano, Taman Peninsula, Russia.</title>
        <authorList>
            <person name="Khomyakova M.A."/>
            <person name="Merkel A.Y."/>
            <person name="Slobodkin A.I."/>
        </authorList>
    </citation>
    <scope>NUCLEOTIDE SEQUENCE</scope>
    <source>
        <strain evidence="4">M08but</strain>
    </source>
</reference>
<feature type="domain" description="AB hydrolase-1" evidence="3">
    <location>
        <begin position="84"/>
        <end position="198"/>
    </location>
</feature>
<dbReference type="InterPro" id="IPR002410">
    <property type="entry name" value="Peptidase_S33"/>
</dbReference>
<comment type="caution">
    <text evidence="4">The sequence shown here is derived from an EMBL/GenBank/DDBJ whole genome shotgun (WGS) entry which is preliminary data.</text>
</comment>
<sequence length="329" mass="35669">MPTSTDQSDQSDIRMTDRTITVRQYQLAARWLVPAGQRDFETAGVGARHAVPLRRRPGLQKSANAEMDRKMPFPEGHNSKAAGPVLVFLHEGLGSISAWGDFPLQLVAACGLPGFLYDRLGHGRSDPLPSAQTDPDYIEQEAWGFLPRVLDQCAIGDAILIGHSDGGTIALMYAARYPEAVAGIVTEAAHIYVEEITRRGIREVVDAYRRGELRARLQKHHDADLDGLFERWSATWLSDAFADWNIQGLLSRVRCPVLAIQGEKDAFATPRHLADIAAGVGGPARSLLVPGAGHIPHHQRRAAVMAPMRTFIHAVVAGNGASGAASLTD</sequence>
<protein>
    <submittedName>
        <fullName evidence="4">Alpha/beta hydrolase</fullName>
    </submittedName>
</protein>
<gene>
    <name evidence="4" type="ORF">MRX98_10505</name>
</gene>
<keyword evidence="2 4" id="KW-0378">Hydrolase</keyword>
<accession>A0AA41R1U8</accession>
<dbReference type="InterPro" id="IPR029058">
    <property type="entry name" value="AB_hydrolase_fold"/>
</dbReference>
<evidence type="ECO:0000259" key="3">
    <source>
        <dbReference type="Pfam" id="PF00561"/>
    </source>
</evidence>
<dbReference type="RefSeq" id="WP_246906988.1">
    <property type="nucleotide sequence ID" value="NZ_JALJRB010000009.1"/>
</dbReference>
<dbReference type="PRINTS" id="PR00793">
    <property type="entry name" value="PROAMNOPTASE"/>
</dbReference>
<dbReference type="Proteomes" id="UP001165427">
    <property type="component" value="Unassembled WGS sequence"/>
</dbReference>
<dbReference type="Gene3D" id="3.40.50.1820">
    <property type="entry name" value="alpha/beta hydrolase"/>
    <property type="match status" value="1"/>
</dbReference>
<evidence type="ECO:0000313" key="5">
    <source>
        <dbReference type="Proteomes" id="UP001165427"/>
    </source>
</evidence>
<evidence type="ECO:0000313" key="4">
    <source>
        <dbReference type="EMBL" id="MCJ8501004.1"/>
    </source>
</evidence>
<organism evidence="4 5">
    <name type="scientific">Desulfatitalea alkaliphila</name>
    <dbReference type="NCBI Taxonomy" id="2929485"/>
    <lineage>
        <taxon>Bacteria</taxon>
        <taxon>Pseudomonadati</taxon>
        <taxon>Thermodesulfobacteriota</taxon>
        <taxon>Desulfobacteria</taxon>
        <taxon>Desulfobacterales</taxon>
        <taxon>Desulfosarcinaceae</taxon>
        <taxon>Desulfatitalea</taxon>
    </lineage>
</organism>
<proteinExistence type="inferred from homology"/>
<evidence type="ECO:0000256" key="1">
    <source>
        <dbReference type="ARBA" id="ARBA00010088"/>
    </source>
</evidence>
<name>A0AA41R1U8_9BACT</name>
<dbReference type="AlphaFoldDB" id="A0AA41R1U8"/>
<dbReference type="EMBL" id="JALJRB010000009">
    <property type="protein sequence ID" value="MCJ8501004.1"/>
    <property type="molecule type" value="Genomic_DNA"/>
</dbReference>
<dbReference type="PANTHER" id="PTHR43689">
    <property type="entry name" value="HYDROLASE"/>
    <property type="match status" value="1"/>
</dbReference>